<dbReference type="InterPro" id="IPR002885">
    <property type="entry name" value="PPR_rpt"/>
</dbReference>
<dbReference type="InterPro" id="IPR050667">
    <property type="entry name" value="PPR-containing_protein"/>
</dbReference>
<dbReference type="InterPro" id="IPR011990">
    <property type="entry name" value="TPR-like_helical_dom_sf"/>
</dbReference>
<dbReference type="Gene3D" id="1.25.40.10">
    <property type="entry name" value="Tetratricopeptide repeat domain"/>
    <property type="match status" value="7"/>
</dbReference>
<feature type="repeat" description="PPR" evidence="3">
    <location>
        <begin position="1150"/>
        <end position="1184"/>
    </location>
</feature>
<sequence length="1269" mass="143365">MEAEGKEALGKQSSTREVPLRSERGIPPTVSELLGTDLPECGGSSGALSCAACWNAHLLLFSIIGYQRDKELSDSGSKSLLGIGKSVLSRCFYLREKKADTFVEESSLQDILRVYAYMSPETTRRFWRVSVLRPEDFLEILLRIGNGDCSLRRVEFLLKLFRWAKEQSADFDHLPRSYEVMISVLIGAQMYKDAESLLLGVESREIFSNSAPLFSDIIQGYAKGCKLEKAMVLFDKARERGILPSASCYQSLLSLLAKTKKVELATKVYMDMIKVGLASYSQDCILKIVIVGLTKNERILEAITLLRQLRCSGIDASHFALSAIAEGLCRKKDFDDMFNFLEEWGHAPEVHICNKIISSLCIDLGTQESWSFMQRMEVLGFKPDAITFSILICHSCRARKLRDGYIYLSECLSRGIVPTVYIYNALISAGFMEGLYRHANDVFEDMLEKGIMPDQTTFKILLAGYCKYRKFDEVKQVLIDMRNRCLTSLTSLEDSLSKALIFLGLDHLKVKIKRDNNVGIPRSEFFDCLGNGLYLDTDVEEYETSLAGILDSVIVPCFDSQLMRGNDKVNIQTALKTKAELTQWGQKLSLSTYTKLFRHLCATPHHLKEAISLLDDIPESLELLDGETLNLLLKTLSKNGMVAPAMMVLERLFKRKLLVESHSFMELIVGLNKEGDIDGLRECCNQAYSSMWLPSSKDLRPLFRSLCRWGLIKEVLELFDRILENCPALVSSLSTSVLKELCMTGYTSVGCILVEELLERNLVMDHAPFVYISMGFLKEQHLVESLGILDILHNKNVTLPINVCQHIIPLFLRFNRFEEAIALKESVLTRKPDHGILIYNIFLNELSRTRKFNDGLSQLQEMLLSRILPDDNALNALLQMCCQKNNIQKAFELLGILIRVHGNLSISSYRSLVRQMLLKGLISHALRLKDLIQQKDTLVELSLYNILIFSLFQTGDSSIVETLLEDMQHMHILPDKNTYDFLVHGFHKCGEVIKSVEALDTIIFKGWRPSNRSLRIVICQFCNDGKLEKALELSKVMEHNKWKHGSVIQNELAMALLRCGGLSEAELFLDRVAKKGLIPENIDYNYLIQHLCMHSGIQNAVDLLNVMLKKGNLPSEVSYSSVIHGLCVCKAFDQALDFHAEMLHQNLQPSVEVCNALVNGLCANWRTDDAQRILRTMLQYGPPPTYSMYSHVLDCYHLNNNLDKASELLQEMQLAGHSPNFETHWSLISNLSSLEKKSDDGDKSILSGLLCGSRLPVMNSKSKVTSAFK</sequence>
<organism evidence="5 6">
    <name type="scientific">Ensete ventricosum</name>
    <name type="common">Abyssinian banana</name>
    <name type="synonym">Musa ensete</name>
    <dbReference type="NCBI Taxonomy" id="4639"/>
    <lineage>
        <taxon>Eukaryota</taxon>
        <taxon>Viridiplantae</taxon>
        <taxon>Streptophyta</taxon>
        <taxon>Embryophyta</taxon>
        <taxon>Tracheophyta</taxon>
        <taxon>Spermatophyta</taxon>
        <taxon>Magnoliopsida</taxon>
        <taxon>Liliopsida</taxon>
        <taxon>Zingiberales</taxon>
        <taxon>Musaceae</taxon>
        <taxon>Ensete</taxon>
    </lineage>
</organism>
<evidence type="ECO:0000313" key="5">
    <source>
        <dbReference type="EMBL" id="KAJ8478049.1"/>
    </source>
</evidence>
<feature type="repeat" description="PPR" evidence="3">
    <location>
        <begin position="975"/>
        <end position="1009"/>
    </location>
</feature>
<name>A0AAV8QMU0_ENSVE</name>
<comment type="similarity">
    <text evidence="1">Belongs to the PPR family. P subfamily.</text>
</comment>
<dbReference type="SUPFAM" id="SSF48452">
    <property type="entry name" value="TPR-like"/>
    <property type="match status" value="1"/>
</dbReference>
<dbReference type="Pfam" id="PF01535">
    <property type="entry name" value="PPR"/>
    <property type="match status" value="5"/>
</dbReference>
<feature type="repeat" description="PPR" evidence="3">
    <location>
        <begin position="419"/>
        <end position="453"/>
    </location>
</feature>
<evidence type="ECO:0000256" key="2">
    <source>
        <dbReference type="ARBA" id="ARBA00022737"/>
    </source>
</evidence>
<keyword evidence="2" id="KW-0677">Repeat</keyword>
<feature type="repeat" description="PPR" evidence="3">
    <location>
        <begin position="454"/>
        <end position="488"/>
    </location>
</feature>
<feature type="repeat" description="PPR" evidence="3">
    <location>
        <begin position="210"/>
        <end position="244"/>
    </location>
</feature>
<protein>
    <recommendedName>
        <fullName evidence="7">Pentacotripeptide-repeat region of PRORP domain-containing protein</fullName>
    </recommendedName>
</protein>
<dbReference type="NCBIfam" id="TIGR00756">
    <property type="entry name" value="PPR"/>
    <property type="match status" value="5"/>
</dbReference>
<dbReference type="Proteomes" id="UP001222027">
    <property type="component" value="Unassembled WGS sequence"/>
</dbReference>
<dbReference type="PROSITE" id="PS51375">
    <property type="entry name" value="PPR"/>
    <property type="match status" value="9"/>
</dbReference>
<evidence type="ECO:0008006" key="7">
    <source>
        <dbReference type="Google" id="ProtNLM"/>
    </source>
</evidence>
<dbReference type="EMBL" id="JAQQAF010000006">
    <property type="protein sequence ID" value="KAJ8478049.1"/>
    <property type="molecule type" value="Genomic_DNA"/>
</dbReference>
<feature type="repeat" description="PPR" evidence="3">
    <location>
        <begin position="1185"/>
        <end position="1219"/>
    </location>
</feature>
<evidence type="ECO:0000256" key="1">
    <source>
        <dbReference type="ARBA" id="ARBA00007626"/>
    </source>
</evidence>
<dbReference type="AlphaFoldDB" id="A0AAV8QMU0"/>
<feature type="repeat" description="PPR" evidence="3">
    <location>
        <begin position="384"/>
        <end position="418"/>
    </location>
</feature>
<proteinExistence type="inferred from homology"/>
<keyword evidence="6" id="KW-1185">Reference proteome</keyword>
<dbReference type="PANTHER" id="PTHR47939">
    <property type="entry name" value="MEMBRANE-ASSOCIATED SALT-INDUCIBLE PROTEIN-LIKE"/>
    <property type="match status" value="1"/>
</dbReference>
<comment type="caution">
    <text evidence="5">The sequence shown here is derived from an EMBL/GenBank/DDBJ whole genome shotgun (WGS) entry which is preliminary data.</text>
</comment>
<evidence type="ECO:0000256" key="3">
    <source>
        <dbReference type="PROSITE-ProRule" id="PRU00708"/>
    </source>
</evidence>
<evidence type="ECO:0000256" key="4">
    <source>
        <dbReference type="SAM" id="MobiDB-lite"/>
    </source>
</evidence>
<gene>
    <name evidence="5" type="ORF">OPV22_021776</name>
</gene>
<dbReference type="PANTHER" id="PTHR47939:SF6">
    <property type="entry name" value="OS03G0168400 PROTEIN"/>
    <property type="match status" value="1"/>
</dbReference>
<accession>A0AAV8QMU0</accession>
<dbReference type="Pfam" id="PF13041">
    <property type="entry name" value="PPR_2"/>
    <property type="match status" value="2"/>
</dbReference>
<feature type="region of interest" description="Disordered" evidence="4">
    <location>
        <begin position="1"/>
        <end position="22"/>
    </location>
</feature>
<feature type="repeat" description="PPR" evidence="3">
    <location>
        <begin position="1115"/>
        <end position="1149"/>
    </location>
</feature>
<reference evidence="5 6" key="1">
    <citation type="submission" date="2022-12" db="EMBL/GenBank/DDBJ databases">
        <title>Chromosome-scale assembly of the Ensete ventricosum genome.</title>
        <authorList>
            <person name="Dussert Y."/>
            <person name="Stocks J."/>
            <person name="Wendawek A."/>
            <person name="Woldeyes F."/>
            <person name="Nichols R.A."/>
            <person name="Borrell J.S."/>
        </authorList>
    </citation>
    <scope>NUCLEOTIDE SEQUENCE [LARGE SCALE GENOMIC DNA]</scope>
    <source>
        <strain evidence="6">cv. Maze</strain>
        <tissue evidence="5">Seeds</tissue>
    </source>
</reference>
<feature type="repeat" description="PPR" evidence="3">
    <location>
        <begin position="245"/>
        <end position="279"/>
    </location>
</feature>
<evidence type="ECO:0000313" key="6">
    <source>
        <dbReference type="Proteomes" id="UP001222027"/>
    </source>
</evidence>
<dbReference type="Pfam" id="PF13812">
    <property type="entry name" value="PPR_3"/>
    <property type="match status" value="1"/>
</dbReference>